<evidence type="ECO:0000259" key="8">
    <source>
        <dbReference type="PROSITE" id="PS51084"/>
    </source>
</evidence>
<feature type="binding site" evidence="4">
    <location>
        <position position="98"/>
    </location>
    <ligand>
        <name>substrate</name>
    </ligand>
</feature>
<dbReference type="InterPro" id="IPR039383">
    <property type="entry name" value="FHIT"/>
</dbReference>
<evidence type="ECO:0000256" key="1">
    <source>
        <dbReference type="ARBA" id="ARBA00022741"/>
    </source>
</evidence>
<dbReference type="PANTHER" id="PTHR46243:SF1">
    <property type="entry name" value="BIS(5'-ADENOSYL)-TRIPHOSPHATASE"/>
    <property type="match status" value="1"/>
</dbReference>
<feature type="binding site" evidence="4">
    <location>
        <begin position="89"/>
        <end position="92"/>
    </location>
    <ligand>
        <name>substrate</name>
    </ligand>
</feature>
<dbReference type="OrthoDB" id="680339at2759"/>
<feature type="domain" description="HIT" evidence="8">
    <location>
        <begin position="2"/>
        <end position="109"/>
    </location>
</feature>
<reference evidence="9 10" key="1">
    <citation type="submission" date="2013-12" db="EMBL/GenBank/DDBJ databases">
        <authorList>
            <person name="Cubeta M."/>
            <person name="Pakala S."/>
            <person name="Fedorova N."/>
            <person name="Thomas E."/>
            <person name="Dean R."/>
            <person name="Jabaji S."/>
            <person name="Neate S."/>
            <person name="Toda T."/>
            <person name="Tavantzis S."/>
            <person name="Vilgalys R."/>
            <person name="Bharathan N."/>
            <person name="Pakala S."/>
            <person name="Losada L.S."/>
            <person name="Zafar N."/>
            <person name="Nierman W."/>
        </authorList>
    </citation>
    <scope>NUCLEOTIDE SEQUENCE [LARGE SCALE GENOMIC DNA]</scope>
    <source>
        <strain evidence="9 10">123E</strain>
    </source>
</reference>
<evidence type="ECO:0000256" key="3">
    <source>
        <dbReference type="PIRSR" id="PIRSR639383-1"/>
    </source>
</evidence>
<comment type="caution">
    <text evidence="9">The sequence shown here is derived from an EMBL/GenBank/DDBJ whole genome shotgun (WGS) entry which is preliminary data.</text>
</comment>
<gene>
    <name evidence="9" type="ORF">V565_039510</name>
</gene>
<dbReference type="InterPro" id="IPR051884">
    <property type="entry name" value="Bis(5'-adenosyl)-TPase_reg"/>
</dbReference>
<feature type="active site" description="Tele-AMP-histidine intermediate" evidence="3">
    <location>
        <position position="96"/>
    </location>
</feature>
<evidence type="ECO:0000256" key="4">
    <source>
        <dbReference type="PIRSR" id="PIRSR639383-2"/>
    </source>
</evidence>
<sequence>MQRCLFSTFDVTRQVFIQSKLSFGVVNLKPIVPGHVLVVPHRVVPRLSDLTPEEIADVFHLVQRVGNVVQTEYKAEGLTIACQDGAAAGQSVPHVHVHVIPRRFTDFNGNNDQVYPILESAEAQLPSQLKVVTGEARIPEPIKVDNEGRTPRTAEDMETEAIRLGSLLS</sequence>
<keyword evidence="10" id="KW-1185">Reference proteome</keyword>
<dbReference type="Proteomes" id="UP000027456">
    <property type="component" value="Unassembled WGS sequence"/>
</dbReference>
<evidence type="ECO:0000313" key="9">
    <source>
        <dbReference type="EMBL" id="KEP52815.1"/>
    </source>
</evidence>
<evidence type="ECO:0000313" key="10">
    <source>
        <dbReference type="Proteomes" id="UP000027456"/>
    </source>
</evidence>
<dbReference type="EC" id="3.6.1.29" evidence="7"/>
<dbReference type="HOGENOM" id="CLU_056776_7_3_1"/>
<accession>A0A074S5H5</accession>
<protein>
    <recommendedName>
        <fullName evidence="7">Bis(5'-adenosyl)-triphosphatase</fullName>
        <ecNumber evidence="7">3.6.1.29</ecNumber>
    </recommendedName>
</protein>
<keyword evidence="2 7" id="KW-0378">Hydrolase</keyword>
<comment type="catalytic activity">
    <reaction evidence="7">
        <text>P(1),P(3)-bis(5'-adenosyl) triphosphate + H2O = AMP + ADP + 2 H(+)</text>
        <dbReference type="Rhea" id="RHEA:13893"/>
        <dbReference type="ChEBI" id="CHEBI:15377"/>
        <dbReference type="ChEBI" id="CHEBI:15378"/>
        <dbReference type="ChEBI" id="CHEBI:58529"/>
        <dbReference type="ChEBI" id="CHEBI:456215"/>
        <dbReference type="ChEBI" id="CHEBI:456216"/>
        <dbReference type="EC" id="3.6.1.29"/>
    </reaction>
</comment>
<dbReference type="InterPro" id="IPR019808">
    <property type="entry name" value="Histidine_triad_CS"/>
</dbReference>
<evidence type="ECO:0000256" key="5">
    <source>
        <dbReference type="PIRSR" id="PIRSR639383-3"/>
    </source>
</evidence>
<dbReference type="PROSITE" id="PS00892">
    <property type="entry name" value="HIT_1"/>
    <property type="match status" value="1"/>
</dbReference>
<keyword evidence="1 7" id="KW-0547">Nucleotide-binding</keyword>
<dbReference type="GO" id="GO:0000166">
    <property type="term" value="F:nucleotide binding"/>
    <property type="evidence" value="ECO:0007669"/>
    <property type="project" value="UniProtKB-KW"/>
</dbReference>
<dbReference type="AlphaFoldDB" id="A0A074S5H5"/>
<feature type="site" description="Important for induction of apoptosis" evidence="5">
    <location>
        <position position="115"/>
    </location>
</feature>
<evidence type="ECO:0000256" key="6">
    <source>
        <dbReference type="PROSITE-ProRule" id="PRU00464"/>
    </source>
</evidence>
<evidence type="ECO:0000256" key="7">
    <source>
        <dbReference type="RuleBase" id="RU366076"/>
    </source>
</evidence>
<dbReference type="InterPro" id="IPR036265">
    <property type="entry name" value="HIT-like_sf"/>
</dbReference>
<dbReference type="Gene3D" id="3.30.428.10">
    <property type="entry name" value="HIT-like"/>
    <property type="match status" value="1"/>
</dbReference>
<name>A0A074S5H5_9AGAM</name>
<dbReference type="STRING" id="1423351.A0A074S5H5"/>
<dbReference type="GO" id="GO:0047710">
    <property type="term" value="F:bis(5'-adenosyl)-triphosphatase activity"/>
    <property type="evidence" value="ECO:0007669"/>
    <property type="project" value="UniProtKB-UniRule"/>
</dbReference>
<proteinExistence type="predicted"/>
<feature type="binding site" evidence="4">
    <location>
        <position position="27"/>
    </location>
    <ligand>
        <name>substrate</name>
    </ligand>
</feature>
<organism evidence="9 10">
    <name type="scientific">Rhizoctonia solani 123E</name>
    <dbReference type="NCBI Taxonomy" id="1423351"/>
    <lineage>
        <taxon>Eukaryota</taxon>
        <taxon>Fungi</taxon>
        <taxon>Dikarya</taxon>
        <taxon>Basidiomycota</taxon>
        <taxon>Agaricomycotina</taxon>
        <taxon>Agaricomycetes</taxon>
        <taxon>Cantharellales</taxon>
        <taxon>Ceratobasidiaceae</taxon>
        <taxon>Rhizoctonia</taxon>
    </lineage>
</organism>
<dbReference type="InterPro" id="IPR011146">
    <property type="entry name" value="HIT-like"/>
</dbReference>
<dbReference type="PROSITE" id="PS51084">
    <property type="entry name" value="HIT_2"/>
    <property type="match status" value="1"/>
</dbReference>
<dbReference type="CDD" id="cd01275">
    <property type="entry name" value="FHIT"/>
    <property type="match status" value="1"/>
</dbReference>
<evidence type="ECO:0000256" key="2">
    <source>
        <dbReference type="ARBA" id="ARBA00022801"/>
    </source>
</evidence>
<feature type="binding site" evidence="4">
    <location>
        <position position="83"/>
    </location>
    <ligand>
        <name>substrate</name>
    </ligand>
</feature>
<dbReference type="Pfam" id="PF01230">
    <property type="entry name" value="HIT"/>
    <property type="match status" value="1"/>
</dbReference>
<dbReference type="FunFam" id="3.30.428.10:FF:000011">
    <property type="entry name" value="Fragile histidine triad"/>
    <property type="match status" value="1"/>
</dbReference>
<dbReference type="EMBL" id="AZST01000086">
    <property type="protein sequence ID" value="KEP52815.1"/>
    <property type="molecule type" value="Genomic_DNA"/>
</dbReference>
<feature type="short sequence motif" description="Histidine triad motif" evidence="6">
    <location>
        <begin position="94"/>
        <end position="98"/>
    </location>
</feature>
<dbReference type="SUPFAM" id="SSF54197">
    <property type="entry name" value="HIT-like"/>
    <property type="match status" value="1"/>
</dbReference>
<comment type="cofactor">
    <cofactor evidence="7">
        <name>Mn(2+)</name>
        <dbReference type="ChEBI" id="CHEBI:29035"/>
    </cofactor>
</comment>
<dbReference type="PANTHER" id="PTHR46243">
    <property type="entry name" value="BIS(5'-ADENOSYL)-TRIPHOSPHATASE"/>
    <property type="match status" value="1"/>
</dbReference>